<protein>
    <recommendedName>
        <fullName evidence="3">CoA transferase</fullName>
    </recommendedName>
</protein>
<dbReference type="AlphaFoldDB" id="A0A381TPT5"/>
<dbReference type="PANTHER" id="PTHR48207:SF3">
    <property type="entry name" value="SUCCINATE--HYDROXYMETHYLGLUTARATE COA-TRANSFERASE"/>
    <property type="match status" value="1"/>
</dbReference>
<gene>
    <name evidence="2" type="ORF">METZ01_LOCUS69681</name>
</gene>
<dbReference type="Pfam" id="PF02515">
    <property type="entry name" value="CoA_transf_3"/>
    <property type="match status" value="1"/>
</dbReference>
<name>A0A381TPT5_9ZZZZ</name>
<accession>A0A381TPT5</accession>
<dbReference type="Gene3D" id="3.30.1540.10">
    <property type="entry name" value="formyl-coa transferase, domain 3"/>
    <property type="match status" value="1"/>
</dbReference>
<dbReference type="InterPro" id="IPR003673">
    <property type="entry name" value="CoA-Trfase_fam_III"/>
</dbReference>
<dbReference type="GO" id="GO:0008410">
    <property type="term" value="F:CoA-transferase activity"/>
    <property type="evidence" value="ECO:0007669"/>
    <property type="project" value="TreeGrafter"/>
</dbReference>
<dbReference type="PANTHER" id="PTHR48207">
    <property type="entry name" value="SUCCINATE--HYDROXYMETHYLGLUTARATE COA-TRANSFERASE"/>
    <property type="match status" value="1"/>
</dbReference>
<reference evidence="2" key="1">
    <citation type="submission" date="2018-05" db="EMBL/GenBank/DDBJ databases">
        <authorList>
            <person name="Lanie J.A."/>
            <person name="Ng W.-L."/>
            <person name="Kazmierczak K.M."/>
            <person name="Andrzejewski T.M."/>
            <person name="Davidsen T.M."/>
            <person name="Wayne K.J."/>
            <person name="Tettelin H."/>
            <person name="Glass J.I."/>
            <person name="Rusch D."/>
            <person name="Podicherti R."/>
            <person name="Tsui H.-C.T."/>
            <person name="Winkler M.E."/>
        </authorList>
    </citation>
    <scope>NUCLEOTIDE SEQUENCE</scope>
</reference>
<sequence>MITSTDAVNGGIFQDLKVLDFTWVGVGPITTKYLADHGADVIRIESLSRPDVLRGAPPFKGANPGINRSQFSANYNTSKRGLGLNLTIDESRNIVCRLIDEWKPDVIAESFTPRVMRSWGLDYETVSKLRPDLIYFSTCQLGQTGPHSSYAGFGQLAGSMAGFYELTGWPDREPSGPYGAYSDFLNPPMAFGAIVAALDYRDRTGVGQHLDLSQFEGATHFLAPHIMKYIEDGTIPSRVGNTDSHAAPHGIFRCKDENREFVGKGESWIAISVKENSQWRALAALIGADGDERFGTEEDRRANSTQLDILIEAWTSKVGAQDAMVILQDNGISAGAVQSQADLWQDPQLRHMDYFQWLVHPELGPMPYDGLQFGMSDTPGRLRSPQAMIGEHNEEILRDCLGMTGLEIQRLSESGALENSIGMDL</sequence>
<dbReference type="Gene3D" id="3.40.50.10540">
    <property type="entry name" value="Crotonobetainyl-coa:carnitine coa-transferase, domain 1"/>
    <property type="match status" value="1"/>
</dbReference>
<dbReference type="InterPro" id="IPR050483">
    <property type="entry name" value="CoA-transferase_III_domain"/>
</dbReference>
<keyword evidence="1" id="KW-0808">Transferase</keyword>
<organism evidence="2">
    <name type="scientific">marine metagenome</name>
    <dbReference type="NCBI Taxonomy" id="408172"/>
    <lineage>
        <taxon>unclassified sequences</taxon>
        <taxon>metagenomes</taxon>
        <taxon>ecological metagenomes</taxon>
    </lineage>
</organism>
<dbReference type="SUPFAM" id="SSF89796">
    <property type="entry name" value="CoA-transferase family III (CaiB/BaiF)"/>
    <property type="match status" value="1"/>
</dbReference>
<dbReference type="EMBL" id="UINC01004784">
    <property type="protein sequence ID" value="SVA16827.1"/>
    <property type="molecule type" value="Genomic_DNA"/>
</dbReference>
<dbReference type="InterPro" id="IPR044855">
    <property type="entry name" value="CoA-Trfase_III_dom3_sf"/>
</dbReference>
<evidence type="ECO:0000256" key="1">
    <source>
        <dbReference type="ARBA" id="ARBA00022679"/>
    </source>
</evidence>
<proteinExistence type="predicted"/>
<evidence type="ECO:0008006" key="3">
    <source>
        <dbReference type="Google" id="ProtNLM"/>
    </source>
</evidence>
<dbReference type="InterPro" id="IPR023606">
    <property type="entry name" value="CoA-Trfase_III_dom_1_sf"/>
</dbReference>
<evidence type="ECO:0000313" key="2">
    <source>
        <dbReference type="EMBL" id="SVA16827.1"/>
    </source>
</evidence>